<proteinExistence type="predicted"/>
<protein>
    <submittedName>
        <fullName evidence="1">Uncharacterized protein</fullName>
    </submittedName>
</protein>
<dbReference type="Proteomes" id="UP000554235">
    <property type="component" value="Unassembled WGS sequence"/>
</dbReference>
<evidence type="ECO:0000313" key="2">
    <source>
        <dbReference type="Proteomes" id="UP000554235"/>
    </source>
</evidence>
<keyword evidence="2" id="KW-1185">Reference proteome</keyword>
<comment type="caution">
    <text evidence="1">The sequence shown here is derived from an EMBL/GenBank/DDBJ whole genome shotgun (WGS) entry which is preliminary data.</text>
</comment>
<gene>
    <name evidence="1" type="ORF">FALBO_896</name>
</gene>
<evidence type="ECO:0000313" key="1">
    <source>
        <dbReference type="EMBL" id="KAF4472196.1"/>
    </source>
</evidence>
<name>A0A8H4LP86_9HYPO</name>
<accession>A0A8H4LP86</accession>
<dbReference type="EMBL" id="JAADYS010000109">
    <property type="protein sequence ID" value="KAF4472196.1"/>
    <property type="molecule type" value="Genomic_DNA"/>
</dbReference>
<dbReference type="AlphaFoldDB" id="A0A8H4LP86"/>
<sequence>MACHDHIDPGDLGTACGLWKQQDLAGVAHDEAVARASRLWSQVTPPKARLSLVSLKLSRFHLLHPFPSPSCLPSTKTFESAVTLADGSETLEGSGIQRPRWLTLPIPSLPRCHNIDPGHQCGPSVKVDAITAVDGSCMYRLDCFIGSRLLPR</sequence>
<reference evidence="1 2" key="1">
    <citation type="submission" date="2020-01" db="EMBL/GenBank/DDBJ databases">
        <title>Identification and distribution of gene clusters putatively required for synthesis of sphingolipid metabolism inhibitors in phylogenetically diverse species of the filamentous fungus Fusarium.</title>
        <authorList>
            <person name="Kim H.-S."/>
            <person name="Busman M."/>
            <person name="Brown D.W."/>
            <person name="Divon H."/>
            <person name="Uhlig S."/>
            <person name="Proctor R.H."/>
        </authorList>
    </citation>
    <scope>NUCLEOTIDE SEQUENCE [LARGE SCALE GENOMIC DNA]</scope>
    <source>
        <strain evidence="1 2">NRRL 20459</strain>
    </source>
</reference>
<organism evidence="1 2">
    <name type="scientific">Fusarium albosuccineum</name>
    <dbReference type="NCBI Taxonomy" id="1237068"/>
    <lineage>
        <taxon>Eukaryota</taxon>
        <taxon>Fungi</taxon>
        <taxon>Dikarya</taxon>
        <taxon>Ascomycota</taxon>
        <taxon>Pezizomycotina</taxon>
        <taxon>Sordariomycetes</taxon>
        <taxon>Hypocreomycetidae</taxon>
        <taxon>Hypocreales</taxon>
        <taxon>Nectriaceae</taxon>
        <taxon>Fusarium</taxon>
        <taxon>Fusarium decemcellulare species complex</taxon>
    </lineage>
</organism>